<dbReference type="PANTHER" id="PTHR35038:SF8">
    <property type="entry name" value="C-TYPE POLYHEME CYTOCHROME OMCC"/>
    <property type="match status" value="1"/>
</dbReference>
<feature type="domain" description="Doubled CXXCH motif" evidence="2">
    <location>
        <begin position="227"/>
        <end position="258"/>
    </location>
</feature>
<dbReference type="GO" id="GO:0016491">
    <property type="term" value="F:oxidoreductase activity"/>
    <property type="evidence" value="ECO:0007669"/>
    <property type="project" value="TreeGrafter"/>
</dbReference>
<evidence type="ECO:0000313" key="4">
    <source>
        <dbReference type="EMBL" id="CAB1367700.1"/>
    </source>
</evidence>
<keyword evidence="1" id="KW-0732">Signal</keyword>
<feature type="domain" description="Cytochrome c-type protein NrfB-like" evidence="3">
    <location>
        <begin position="69"/>
        <end position="149"/>
    </location>
</feature>
<dbReference type="OrthoDB" id="9814800at2"/>
<reference evidence="4 5" key="1">
    <citation type="submission" date="2020-03" db="EMBL/GenBank/DDBJ databases">
        <authorList>
            <consortium name="Genoscope - CEA"/>
            <person name="William W."/>
        </authorList>
    </citation>
    <scope>NUCLEOTIDE SEQUENCE [LARGE SCALE GENOMIC DNA]</scope>
    <source>
        <strain evidence="5">DSM 16959</strain>
    </source>
</reference>
<name>A0A6S6XSL2_9PROT</name>
<dbReference type="InterPro" id="IPR020015">
    <property type="entry name" value="Decahaem_cyt-c_DmsE"/>
</dbReference>
<proteinExistence type="predicted"/>
<evidence type="ECO:0000259" key="2">
    <source>
        <dbReference type="Pfam" id="PF09699"/>
    </source>
</evidence>
<dbReference type="EMBL" id="LR778301">
    <property type="protein sequence ID" value="CAB1367700.1"/>
    <property type="molecule type" value="Genomic_DNA"/>
</dbReference>
<dbReference type="NCBIfam" id="TIGR03508">
    <property type="entry name" value="decahem_SO"/>
    <property type="match status" value="1"/>
</dbReference>
<organism evidence="4 5">
    <name type="scientific">Denitratisoma oestradiolicum</name>
    <dbReference type="NCBI Taxonomy" id="311182"/>
    <lineage>
        <taxon>Bacteria</taxon>
        <taxon>Pseudomonadati</taxon>
        <taxon>Pseudomonadota</taxon>
        <taxon>Betaproteobacteria</taxon>
        <taxon>Nitrosomonadales</taxon>
        <taxon>Sterolibacteriaceae</taxon>
        <taxon>Denitratisoma</taxon>
    </lineage>
</organism>
<dbReference type="SUPFAM" id="SSF48695">
    <property type="entry name" value="Multiheme cytochromes"/>
    <property type="match status" value="1"/>
</dbReference>
<keyword evidence="5" id="KW-1185">Reference proteome</keyword>
<feature type="domain" description="Doubled CXXCH motif" evidence="2">
    <location>
        <begin position="174"/>
        <end position="216"/>
    </location>
</feature>
<dbReference type="PANTHER" id="PTHR35038">
    <property type="entry name" value="DISSIMILATORY SULFITE REDUCTASE SIRA"/>
    <property type="match status" value="1"/>
</dbReference>
<dbReference type="RefSeq" id="WP_145770618.1">
    <property type="nucleotide sequence ID" value="NZ_LR778301.1"/>
</dbReference>
<dbReference type="AlphaFoldDB" id="A0A6S6XSL2"/>
<sequence>MKLNQLGWTALLVAGLFVGGLAQAAEKKDLVLTGDAKCTRCHDETESYPVLAIGKTRHGVKTDARLPGCTGCHGESETHINKPEGQVERPKPELPFGKGTARNVEGHNAVCASCHKGGKFIHWQDSIHSARDVPCTSCHQLHTVHDKVRDRSTQPQVCFTCHKEQRNLVTKPSHHPILEGKVVCSDCHASHGSAGPRLMVRDSVADTCFTCHMEKRGAFLRKHEPADDCTACHNPHGSTVENLLKMRAPLLCQECHEPSSHQGGIPGFANSTGTTSMGRGITNARSCLNCHTSIHGSNNPANVSNERTFRR</sequence>
<accession>A0A6S6XSL2</accession>
<dbReference type="Pfam" id="PF09699">
    <property type="entry name" value="Paired_CXXCH_1"/>
    <property type="match status" value="2"/>
</dbReference>
<evidence type="ECO:0000313" key="5">
    <source>
        <dbReference type="Proteomes" id="UP000515733"/>
    </source>
</evidence>
<dbReference type="Proteomes" id="UP000515733">
    <property type="component" value="Chromosome"/>
</dbReference>
<dbReference type="InterPro" id="IPR053875">
    <property type="entry name" value="Cytochrom_c_NrfB-like_dom"/>
</dbReference>
<dbReference type="Gene3D" id="1.10.1130.10">
    <property type="entry name" value="Flavocytochrome C3, Chain A"/>
    <property type="match status" value="3"/>
</dbReference>
<dbReference type="Pfam" id="PF22678">
    <property type="entry name" value="Cytochrom_c_NrfB-like"/>
    <property type="match status" value="1"/>
</dbReference>
<evidence type="ECO:0000259" key="3">
    <source>
        <dbReference type="Pfam" id="PF22678"/>
    </source>
</evidence>
<gene>
    <name evidence="4" type="ORF">DENOEST_0535</name>
</gene>
<protein>
    <submittedName>
        <fullName evidence="4">Cytochrome C</fullName>
    </submittedName>
</protein>
<dbReference type="InterPro" id="IPR010177">
    <property type="entry name" value="Paired_CXXCH_1"/>
</dbReference>
<dbReference type="KEGG" id="doe:DENOEST_0535"/>
<dbReference type="InterPro" id="IPR051829">
    <property type="entry name" value="Multiheme_Cytochr_ET"/>
</dbReference>
<dbReference type="InterPro" id="IPR036280">
    <property type="entry name" value="Multihaem_cyt_sf"/>
</dbReference>
<dbReference type="NCBIfam" id="TIGR01905">
    <property type="entry name" value="paired_CXXCH_1"/>
    <property type="match status" value="2"/>
</dbReference>
<evidence type="ECO:0000256" key="1">
    <source>
        <dbReference type="ARBA" id="ARBA00022729"/>
    </source>
</evidence>